<reference evidence="2" key="1">
    <citation type="journal article" date="2014" name="Int. J. Syst. Evol. Microbiol.">
        <title>Complete genome sequence of Corynebacterium casei LMG S-19264T (=DSM 44701T), isolated from a smear-ripened cheese.</title>
        <authorList>
            <consortium name="US DOE Joint Genome Institute (JGI-PGF)"/>
            <person name="Walter F."/>
            <person name="Albersmeier A."/>
            <person name="Kalinowski J."/>
            <person name="Ruckert C."/>
        </authorList>
    </citation>
    <scope>NUCLEOTIDE SEQUENCE</scope>
    <source>
        <strain evidence="2">VKM B-1606</strain>
    </source>
</reference>
<dbReference type="GO" id="GO:0004622">
    <property type="term" value="F:phosphatidylcholine lysophospholipase activity"/>
    <property type="evidence" value="ECO:0007669"/>
    <property type="project" value="TreeGrafter"/>
</dbReference>
<accession>A0A9W6ISK1</accession>
<dbReference type="Pfam" id="PF25182">
    <property type="entry name" value="NonGDSL"/>
    <property type="match status" value="1"/>
</dbReference>
<proteinExistence type="predicted"/>
<evidence type="ECO:0000313" key="4">
    <source>
        <dbReference type="Proteomes" id="UP000758856"/>
    </source>
</evidence>
<dbReference type="SUPFAM" id="SSF52266">
    <property type="entry name" value="SGNH hydrolase"/>
    <property type="match status" value="1"/>
</dbReference>
<protein>
    <submittedName>
        <fullName evidence="3">Lysophospholipase L1-like esterase</fullName>
    </submittedName>
</protein>
<dbReference type="EMBL" id="JAFBCY010000002">
    <property type="protein sequence ID" value="MBM7851739.1"/>
    <property type="molecule type" value="Genomic_DNA"/>
</dbReference>
<evidence type="ECO:0000313" key="5">
    <source>
        <dbReference type="Proteomes" id="UP001143400"/>
    </source>
</evidence>
<evidence type="ECO:0000256" key="1">
    <source>
        <dbReference type="SAM" id="SignalP"/>
    </source>
</evidence>
<dbReference type="RefSeq" id="WP_204950138.1">
    <property type="nucleotide sequence ID" value="NZ_BSFF01000001.1"/>
</dbReference>
<dbReference type="AlphaFoldDB" id="A0A9W6ISK1"/>
<dbReference type="Proteomes" id="UP000758856">
    <property type="component" value="Unassembled WGS sequence"/>
</dbReference>
<dbReference type="InterPro" id="IPR036514">
    <property type="entry name" value="SGNH_hydro_sf"/>
</dbReference>
<evidence type="ECO:0000313" key="3">
    <source>
        <dbReference type="EMBL" id="MBM7851739.1"/>
    </source>
</evidence>
<feature type="chain" id="PRO_5040979235" evidence="1">
    <location>
        <begin position="27"/>
        <end position="257"/>
    </location>
</feature>
<gene>
    <name evidence="2" type="ORF">GCM10008170_08180</name>
    <name evidence="3" type="ORF">JOD31_001964</name>
</gene>
<dbReference type="Proteomes" id="UP001143400">
    <property type="component" value="Unassembled WGS sequence"/>
</dbReference>
<sequence length="257" mass="26741">MTSLRPVVRSAALAGVLALVAGSAHAEALRGPCRVADAYLGLAGKLDRATANVRQDDELTVLVVGSSSTAGVGATTPEKAYTKRLETELEERLPGVEVEVVARGVGGETALGAEARLDREIAAAKPDLVVWQIGTNDAARRIDLATFQQVTERGLARIARAGVDVALLDPQYVPQDEAAYGPYLGALEALAAKTGAPVVHRYAAMRALAKSGATDMLSADRLHMNDIGHACVGAFLAETLGRKLAPTPAVADVAKRT</sequence>
<dbReference type="InterPro" id="IPR051532">
    <property type="entry name" value="Ester_Hydrolysis_Enzymes"/>
</dbReference>
<keyword evidence="4" id="KW-1185">Reference proteome</keyword>
<reference evidence="2" key="3">
    <citation type="submission" date="2023-01" db="EMBL/GenBank/DDBJ databases">
        <authorList>
            <person name="Sun Q."/>
            <person name="Evtushenko L."/>
        </authorList>
    </citation>
    <scope>NUCLEOTIDE SEQUENCE</scope>
    <source>
        <strain evidence="2">VKM B-1606</strain>
    </source>
</reference>
<keyword evidence="1" id="KW-0732">Signal</keyword>
<dbReference type="PANTHER" id="PTHR30383:SF5">
    <property type="entry name" value="SGNH HYDROLASE-TYPE ESTERASE DOMAIN-CONTAINING PROTEIN"/>
    <property type="match status" value="1"/>
</dbReference>
<organism evidence="2 5">
    <name type="scientific">Methylopila capsulata</name>
    <dbReference type="NCBI Taxonomy" id="61654"/>
    <lineage>
        <taxon>Bacteria</taxon>
        <taxon>Pseudomonadati</taxon>
        <taxon>Pseudomonadota</taxon>
        <taxon>Alphaproteobacteria</taxon>
        <taxon>Hyphomicrobiales</taxon>
        <taxon>Methylopilaceae</taxon>
        <taxon>Methylopila</taxon>
    </lineage>
</organism>
<dbReference type="CDD" id="cd00229">
    <property type="entry name" value="SGNH_hydrolase"/>
    <property type="match status" value="1"/>
</dbReference>
<name>A0A9W6ISK1_9HYPH</name>
<comment type="caution">
    <text evidence="2">The sequence shown here is derived from an EMBL/GenBank/DDBJ whole genome shotgun (WGS) entry which is preliminary data.</text>
</comment>
<feature type="signal peptide" evidence="1">
    <location>
        <begin position="1"/>
        <end position="26"/>
    </location>
</feature>
<reference evidence="3 4" key="2">
    <citation type="submission" date="2021-01" db="EMBL/GenBank/DDBJ databases">
        <title>Genomic Encyclopedia of Type Strains, Phase IV (KMG-IV): sequencing the most valuable type-strain genomes for metagenomic binning, comparative biology and taxonomic classification.</title>
        <authorList>
            <person name="Goeker M."/>
        </authorList>
    </citation>
    <scope>NUCLEOTIDE SEQUENCE [LARGE SCALE GENOMIC DNA]</scope>
    <source>
        <strain evidence="3 4">DSM 6130</strain>
    </source>
</reference>
<dbReference type="Gene3D" id="3.40.50.1110">
    <property type="entry name" value="SGNH hydrolase"/>
    <property type="match status" value="1"/>
</dbReference>
<dbReference type="EMBL" id="BSFF01000001">
    <property type="protein sequence ID" value="GLK54799.1"/>
    <property type="molecule type" value="Genomic_DNA"/>
</dbReference>
<evidence type="ECO:0000313" key="2">
    <source>
        <dbReference type="EMBL" id="GLK54799.1"/>
    </source>
</evidence>
<dbReference type="PANTHER" id="PTHR30383">
    <property type="entry name" value="THIOESTERASE 1/PROTEASE 1/LYSOPHOSPHOLIPASE L1"/>
    <property type="match status" value="1"/>
</dbReference>
<dbReference type="InterPro" id="IPR057572">
    <property type="entry name" value="NonGDSL"/>
</dbReference>